<keyword evidence="12 15" id="KW-0170">Cobalt</keyword>
<dbReference type="GO" id="GO:0006526">
    <property type="term" value="P:L-arginine biosynthetic process"/>
    <property type="evidence" value="ECO:0007669"/>
    <property type="project" value="TreeGrafter"/>
</dbReference>
<dbReference type="OrthoDB" id="9809784at2"/>
<organism evidence="17 18">
    <name type="scientific">Mangrovimicrobium sediminis</name>
    <dbReference type="NCBI Taxonomy" id="2562682"/>
    <lineage>
        <taxon>Bacteria</taxon>
        <taxon>Pseudomonadati</taxon>
        <taxon>Pseudomonadota</taxon>
        <taxon>Gammaproteobacteria</taxon>
        <taxon>Cellvibrionales</taxon>
        <taxon>Halieaceae</taxon>
        <taxon>Mangrovimicrobium</taxon>
    </lineage>
</organism>
<proteinExistence type="inferred from homology"/>
<evidence type="ECO:0000256" key="5">
    <source>
        <dbReference type="ARBA" id="ARBA00022391"/>
    </source>
</evidence>
<evidence type="ECO:0000256" key="6">
    <source>
        <dbReference type="ARBA" id="ARBA00022605"/>
    </source>
</evidence>
<dbReference type="InterPro" id="IPR002933">
    <property type="entry name" value="Peptidase_M20"/>
</dbReference>
<evidence type="ECO:0000256" key="3">
    <source>
        <dbReference type="ARBA" id="ARBA00011738"/>
    </source>
</evidence>
<dbReference type="EC" id="3.5.1.18" evidence="4 15"/>
<keyword evidence="8 15" id="KW-0378">Hydrolase</keyword>
<dbReference type="SUPFAM" id="SSF55031">
    <property type="entry name" value="Bacterial exopeptidase dimerisation domain"/>
    <property type="match status" value="1"/>
</dbReference>
<comment type="cofactor">
    <cofactor evidence="15">
        <name>Zn(2+)</name>
        <dbReference type="ChEBI" id="CHEBI:29105"/>
    </cofactor>
    <cofactor evidence="15">
        <name>Co(2+)</name>
        <dbReference type="ChEBI" id="CHEBI:48828"/>
    </cofactor>
    <text evidence="15">Binds 2 Zn(2+) or Co(2+) ions per subunit.</text>
</comment>
<feature type="domain" description="Peptidase M20 dimerisation" evidence="16">
    <location>
        <begin position="175"/>
        <end position="282"/>
    </location>
</feature>
<feature type="active site" description="Proton acceptor" evidence="15">
    <location>
        <position position="133"/>
    </location>
</feature>
<dbReference type="SUPFAM" id="SSF53187">
    <property type="entry name" value="Zn-dependent exopeptidases"/>
    <property type="match status" value="1"/>
</dbReference>
<dbReference type="EMBL" id="SRLE01000011">
    <property type="protein sequence ID" value="TGD72083.1"/>
    <property type="molecule type" value="Genomic_DNA"/>
</dbReference>
<keyword evidence="18" id="KW-1185">Reference proteome</keyword>
<comment type="similarity">
    <text evidence="2 15">Belongs to the peptidase M20A family. DapE subfamily.</text>
</comment>
<evidence type="ECO:0000256" key="11">
    <source>
        <dbReference type="ARBA" id="ARBA00023154"/>
    </source>
</evidence>
<dbReference type="AlphaFoldDB" id="A0A4Z0LXI4"/>
<feature type="binding site" evidence="15">
    <location>
        <position position="134"/>
    </location>
    <ligand>
        <name>Zn(2+)</name>
        <dbReference type="ChEBI" id="CHEBI:29105"/>
        <label>2</label>
    </ligand>
</feature>
<comment type="function">
    <text evidence="15">Catalyzes the hydrolysis of N-succinyl-L,L-diaminopimelic acid (SDAP), forming succinate and LL-2,6-diaminopimelate (DAP), an intermediate involved in the bacterial biosynthesis of lysine and meso-diaminopimelic acid, an essential component of bacterial cell walls.</text>
</comment>
<evidence type="ECO:0000256" key="15">
    <source>
        <dbReference type="HAMAP-Rule" id="MF_01690"/>
    </source>
</evidence>
<evidence type="ECO:0000256" key="13">
    <source>
        <dbReference type="ARBA" id="ARBA00031891"/>
    </source>
</evidence>
<protein>
    <recommendedName>
        <fullName evidence="5 15">Succinyl-diaminopimelate desuccinylase</fullName>
        <shortName evidence="15">SDAP desuccinylase</shortName>
        <ecNumber evidence="4 15">3.5.1.18</ecNumber>
    </recommendedName>
    <alternativeName>
        <fullName evidence="13 15">N-succinyl-LL-2,6-diaminoheptanedioate amidohydrolase</fullName>
    </alternativeName>
</protein>
<dbReference type="HAMAP" id="MF_01690">
    <property type="entry name" value="DapE"/>
    <property type="match status" value="1"/>
</dbReference>
<name>A0A4Z0LXI4_9GAMM</name>
<evidence type="ECO:0000256" key="7">
    <source>
        <dbReference type="ARBA" id="ARBA00022723"/>
    </source>
</evidence>
<evidence type="ECO:0000259" key="16">
    <source>
        <dbReference type="Pfam" id="PF07687"/>
    </source>
</evidence>
<evidence type="ECO:0000256" key="8">
    <source>
        <dbReference type="ARBA" id="ARBA00022801"/>
    </source>
</evidence>
<evidence type="ECO:0000256" key="9">
    <source>
        <dbReference type="ARBA" id="ARBA00022833"/>
    </source>
</evidence>
<evidence type="ECO:0000256" key="14">
    <source>
        <dbReference type="ARBA" id="ARBA00051301"/>
    </source>
</evidence>
<feature type="binding site" evidence="15">
    <location>
        <position position="162"/>
    </location>
    <ligand>
        <name>Zn(2+)</name>
        <dbReference type="ChEBI" id="CHEBI:29105"/>
        <label>1</label>
    </ligand>
</feature>
<evidence type="ECO:0000256" key="2">
    <source>
        <dbReference type="ARBA" id="ARBA00006746"/>
    </source>
</evidence>
<dbReference type="InterPro" id="IPR036264">
    <property type="entry name" value="Bact_exopeptidase_dim_dom"/>
</dbReference>
<dbReference type="PANTHER" id="PTHR43808">
    <property type="entry name" value="ACETYLORNITHINE DEACETYLASE"/>
    <property type="match status" value="1"/>
</dbReference>
<comment type="subunit">
    <text evidence="3 15">Homodimer.</text>
</comment>
<dbReference type="FunFam" id="3.40.630.10:FF:000005">
    <property type="entry name" value="Succinyl-diaminopimelate desuccinylase"/>
    <property type="match status" value="1"/>
</dbReference>
<sequence length="378" mass="40400">MDATLQLTCDLMRRASVTPEDAGCQALMMQRLEACGFSCTPLPFGEVENFWAVHGDAGPLLVFAGHTDVVPTGPEAHWQSPPFEPSIRGETLYGRGAADMKGSLAAMVVACEAFVAEHPDHAGRIGFLITSDEEGPAIDGTVRVVEWLAEHGEHIDWCVVGEPSSSAALGDVIKNGRRGSLNATLTVKGQQGHIAYPQLADNPIHRAAPALAALCAETWDAGNRFFPPTSMQISNIRAGTGATNVIPGELEVVFNFRFSTEVTDAELRQRTEAILDAHGLHYELRWSLSGQPFLTAEGALVEAARDSIREHTGRETELSTAGGTSDGRFIAPTGAQVVELGPVNATIHKVDECVHAPDLPQLAAIYRGILERLLLAGD</sequence>
<dbReference type="InterPro" id="IPR005941">
    <property type="entry name" value="DapE_proteobac"/>
</dbReference>
<dbReference type="GO" id="GO:0008270">
    <property type="term" value="F:zinc ion binding"/>
    <property type="evidence" value="ECO:0007669"/>
    <property type="project" value="UniProtKB-UniRule"/>
</dbReference>
<feature type="binding site" evidence="15">
    <location>
        <position position="99"/>
    </location>
    <ligand>
        <name>Zn(2+)</name>
        <dbReference type="ChEBI" id="CHEBI:29105"/>
        <label>1</label>
    </ligand>
</feature>
<dbReference type="Pfam" id="PF01546">
    <property type="entry name" value="Peptidase_M20"/>
    <property type="match status" value="1"/>
</dbReference>
<dbReference type="InterPro" id="IPR050072">
    <property type="entry name" value="Peptidase_M20A"/>
</dbReference>
<dbReference type="UniPathway" id="UPA00034">
    <property type="reaction ID" value="UER00021"/>
</dbReference>
<dbReference type="NCBIfam" id="NF009557">
    <property type="entry name" value="PRK13009.1"/>
    <property type="match status" value="1"/>
</dbReference>
<feature type="binding site" evidence="15">
    <location>
        <position position="99"/>
    </location>
    <ligand>
        <name>Zn(2+)</name>
        <dbReference type="ChEBI" id="CHEBI:29105"/>
        <label>2</label>
    </ligand>
</feature>
<dbReference type="CDD" id="cd03891">
    <property type="entry name" value="M20_DapE_proteobac"/>
    <property type="match status" value="1"/>
</dbReference>
<dbReference type="GO" id="GO:0009014">
    <property type="term" value="F:succinyl-diaminopimelate desuccinylase activity"/>
    <property type="evidence" value="ECO:0007669"/>
    <property type="project" value="UniProtKB-UniRule"/>
</dbReference>
<feature type="binding site" evidence="15">
    <location>
        <position position="348"/>
    </location>
    <ligand>
        <name>Zn(2+)</name>
        <dbReference type="ChEBI" id="CHEBI:29105"/>
        <label>2</label>
    </ligand>
</feature>
<dbReference type="GO" id="GO:0050897">
    <property type="term" value="F:cobalt ion binding"/>
    <property type="evidence" value="ECO:0007669"/>
    <property type="project" value="UniProtKB-UniRule"/>
</dbReference>
<evidence type="ECO:0000256" key="4">
    <source>
        <dbReference type="ARBA" id="ARBA00011921"/>
    </source>
</evidence>
<dbReference type="NCBIfam" id="TIGR01246">
    <property type="entry name" value="dapE_proteo"/>
    <property type="match status" value="1"/>
</dbReference>
<dbReference type="GO" id="GO:0009089">
    <property type="term" value="P:lysine biosynthetic process via diaminopimelate"/>
    <property type="evidence" value="ECO:0007669"/>
    <property type="project" value="UniProtKB-UniRule"/>
</dbReference>
<dbReference type="Gene3D" id="3.40.630.10">
    <property type="entry name" value="Zn peptidases"/>
    <property type="match status" value="2"/>
</dbReference>
<dbReference type="InterPro" id="IPR011650">
    <property type="entry name" value="Peptidase_M20_dimer"/>
</dbReference>
<dbReference type="RefSeq" id="WP_135445541.1">
    <property type="nucleotide sequence ID" value="NZ_SRLE01000011.1"/>
</dbReference>
<keyword evidence="6 15" id="KW-0028">Amino-acid biosynthesis</keyword>
<keyword evidence="7 15" id="KW-0479">Metal-binding</keyword>
<comment type="pathway">
    <text evidence="1 15">Amino-acid biosynthesis; L-lysine biosynthesis via DAP pathway; LL-2,6-diaminopimelate from (S)-tetrahydrodipicolinate (succinylase route): step 3/3.</text>
</comment>
<dbReference type="GO" id="GO:0019877">
    <property type="term" value="P:diaminopimelate biosynthetic process"/>
    <property type="evidence" value="ECO:0007669"/>
    <property type="project" value="UniProtKB-UniRule"/>
</dbReference>
<accession>A0A4Z0LXI4</accession>
<keyword evidence="9 15" id="KW-0862">Zinc</keyword>
<feature type="binding site" evidence="15">
    <location>
        <position position="66"/>
    </location>
    <ligand>
        <name>Zn(2+)</name>
        <dbReference type="ChEBI" id="CHEBI:29105"/>
        <label>1</label>
    </ligand>
</feature>
<feature type="active site" evidence="15">
    <location>
        <position position="68"/>
    </location>
</feature>
<dbReference type="GO" id="GO:0008777">
    <property type="term" value="F:acetylornithine deacetylase activity"/>
    <property type="evidence" value="ECO:0007669"/>
    <property type="project" value="TreeGrafter"/>
</dbReference>
<comment type="caution">
    <text evidence="17">The sequence shown here is derived from an EMBL/GenBank/DDBJ whole genome shotgun (WGS) entry which is preliminary data.</text>
</comment>
<reference evidence="17 18" key="1">
    <citation type="submission" date="2019-04" db="EMBL/GenBank/DDBJ databases">
        <title>Taxonomy of novel Haliea sp. from mangrove soil of West Coast of India.</title>
        <authorList>
            <person name="Verma A."/>
            <person name="Kumar P."/>
            <person name="Krishnamurthi S."/>
        </authorList>
    </citation>
    <scope>NUCLEOTIDE SEQUENCE [LARGE SCALE GENOMIC DNA]</scope>
    <source>
        <strain evidence="17 18">SAOS-164</strain>
    </source>
</reference>
<dbReference type="Pfam" id="PF07687">
    <property type="entry name" value="M20_dimer"/>
    <property type="match status" value="1"/>
</dbReference>
<keyword evidence="11 15" id="KW-0457">Lysine biosynthesis</keyword>
<keyword evidence="10 15" id="KW-0220">Diaminopimelate biosynthesis</keyword>
<evidence type="ECO:0000256" key="10">
    <source>
        <dbReference type="ARBA" id="ARBA00022915"/>
    </source>
</evidence>
<evidence type="ECO:0000313" key="18">
    <source>
        <dbReference type="Proteomes" id="UP000298050"/>
    </source>
</evidence>
<evidence type="ECO:0000256" key="12">
    <source>
        <dbReference type="ARBA" id="ARBA00023285"/>
    </source>
</evidence>
<evidence type="ECO:0000313" key="17">
    <source>
        <dbReference type="EMBL" id="TGD72083.1"/>
    </source>
</evidence>
<gene>
    <name evidence="15 17" type="primary">dapE</name>
    <name evidence="17" type="ORF">E4634_15525</name>
</gene>
<dbReference type="Proteomes" id="UP000298050">
    <property type="component" value="Unassembled WGS sequence"/>
</dbReference>
<comment type="catalytic activity">
    <reaction evidence="14 15">
        <text>N-succinyl-(2S,6S)-2,6-diaminopimelate + H2O = (2S,6S)-2,6-diaminopimelate + succinate</text>
        <dbReference type="Rhea" id="RHEA:22608"/>
        <dbReference type="ChEBI" id="CHEBI:15377"/>
        <dbReference type="ChEBI" id="CHEBI:30031"/>
        <dbReference type="ChEBI" id="CHEBI:57609"/>
        <dbReference type="ChEBI" id="CHEBI:58087"/>
        <dbReference type="EC" id="3.5.1.18"/>
    </reaction>
</comment>
<evidence type="ECO:0000256" key="1">
    <source>
        <dbReference type="ARBA" id="ARBA00005130"/>
    </source>
</evidence>
<dbReference type="PANTHER" id="PTHR43808:SF31">
    <property type="entry name" value="N-ACETYL-L-CITRULLINE DEACETYLASE"/>
    <property type="match status" value="1"/>
</dbReference>
<dbReference type="FunFam" id="3.30.70.360:FF:000011">
    <property type="entry name" value="Succinyl-diaminopimelate desuccinylase"/>
    <property type="match status" value="1"/>
</dbReference>